<feature type="transmembrane region" description="Helical" evidence="1">
    <location>
        <begin position="12"/>
        <end position="32"/>
    </location>
</feature>
<evidence type="ECO:0000256" key="1">
    <source>
        <dbReference type="SAM" id="Phobius"/>
    </source>
</evidence>
<sequence>VLLIIHFANHACVIALADVIYGSISILTSYIINLTSSFSYLSPFSLFPGCHQVPGNYHIWDLFQFG</sequence>
<keyword evidence="1" id="KW-0472">Membrane</keyword>
<proteinExistence type="predicted"/>
<protein>
    <submittedName>
        <fullName evidence="2">Uncharacterized protein</fullName>
    </submittedName>
</protein>
<keyword evidence="1" id="KW-0812">Transmembrane</keyword>
<organism evidence="2">
    <name type="scientific">marine metagenome</name>
    <dbReference type="NCBI Taxonomy" id="408172"/>
    <lineage>
        <taxon>unclassified sequences</taxon>
        <taxon>metagenomes</taxon>
        <taxon>ecological metagenomes</taxon>
    </lineage>
</organism>
<accession>A0A382IEC8</accession>
<keyword evidence="1" id="KW-1133">Transmembrane helix</keyword>
<evidence type="ECO:0000313" key="2">
    <source>
        <dbReference type="EMBL" id="SVB97898.1"/>
    </source>
</evidence>
<reference evidence="2" key="1">
    <citation type="submission" date="2018-05" db="EMBL/GenBank/DDBJ databases">
        <authorList>
            <person name="Lanie J.A."/>
            <person name="Ng W.-L."/>
            <person name="Kazmierczak K.M."/>
            <person name="Andrzejewski T.M."/>
            <person name="Davidsen T.M."/>
            <person name="Wayne K.J."/>
            <person name="Tettelin H."/>
            <person name="Glass J.I."/>
            <person name="Rusch D."/>
            <person name="Podicherti R."/>
            <person name="Tsui H.-C.T."/>
            <person name="Winkler M.E."/>
        </authorList>
    </citation>
    <scope>NUCLEOTIDE SEQUENCE</scope>
</reference>
<name>A0A382IEC8_9ZZZZ</name>
<dbReference type="EMBL" id="UINC01066820">
    <property type="protein sequence ID" value="SVB97898.1"/>
    <property type="molecule type" value="Genomic_DNA"/>
</dbReference>
<gene>
    <name evidence="2" type="ORF">METZ01_LOCUS250752</name>
</gene>
<dbReference type="AlphaFoldDB" id="A0A382IEC8"/>
<feature type="non-terminal residue" evidence="2">
    <location>
        <position position="1"/>
    </location>
</feature>